<name>A0A0A8Y0Y1_ARUDO</name>
<reference evidence="1" key="1">
    <citation type="submission" date="2014-09" db="EMBL/GenBank/DDBJ databases">
        <authorList>
            <person name="Magalhaes I.L.F."/>
            <person name="Oliveira U."/>
            <person name="Santos F.R."/>
            <person name="Vidigal T.H.D.A."/>
            <person name="Brescovit A.D."/>
            <person name="Santos A.J."/>
        </authorList>
    </citation>
    <scope>NUCLEOTIDE SEQUENCE</scope>
    <source>
        <tissue evidence="1">Shoot tissue taken approximately 20 cm above the soil surface</tissue>
    </source>
</reference>
<protein>
    <submittedName>
        <fullName evidence="1">Uncharacterized protein</fullName>
    </submittedName>
</protein>
<organism evidence="1">
    <name type="scientific">Arundo donax</name>
    <name type="common">Giant reed</name>
    <name type="synonym">Donax arundinaceus</name>
    <dbReference type="NCBI Taxonomy" id="35708"/>
    <lineage>
        <taxon>Eukaryota</taxon>
        <taxon>Viridiplantae</taxon>
        <taxon>Streptophyta</taxon>
        <taxon>Embryophyta</taxon>
        <taxon>Tracheophyta</taxon>
        <taxon>Spermatophyta</taxon>
        <taxon>Magnoliopsida</taxon>
        <taxon>Liliopsida</taxon>
        <taxon>Poales</taxon>
        <taxon>Poaceae</taxon>
        <taxon>PACMAD clade</taxon>
        <taxon>Arundinoideae</taxon>
        <taxon>Arundineae</taxon>
        <taxon>Arundo</taxon>
    </lineage>
</organism>
<sequence length="55" mass="6471">MACYLHREFKVSSCSFVTFVHRHHSFILCDLLYRALLVRIGWRNHPGDIGSRNLP</sequence>
<dbReference type="AlphaFoldDB" id="A0A0A8Y0Y1"/>
<evidence type="ECO:0000313" key="1">
    <source>
        <dbReference type="EMBL" id="JAD18620.1"/>
    </source>
</evidence>
<reference evidence="1" key="2">
    <citation type="journal article" date="2015" name="Data Brief">
        <title>Shoot transcriptome of the giant reed, Arundo donax.</title>
        <authorList>
            <person name="Barrero R.A."/>
            <person name="Guerrero F.D."/>
            <person name="Moolhuijzen P."/>
            <person name="Goolsby J.A."/>
            <person name="Tidwell J."/>
            <person name="Bellgard S.E."/>
            <person name="Bellgard M.I."/>
        </authorList>
    </citation>
    <scope>NUCLEOTIDE SEQUENCE</scope>
    <source>
        <tissue evidence="1">Shoot tissue taken approximately 20 cm above the soil surface</tissue>
    </source>
</reference>
<accession>A0A0A8Y0Y1</accession>
<proteinExistence type="predicted"/>
<dbReference type="EMBL" id="GBRH01279275">
    <property type="protein sequence ID" value="JAD18620.1"/>
    <property type="molecule type" value="Transcribed_RNA"/>
</dbReference>